<evidence type="ECO:0000256" key="6">
    <source>
        <dbReference type="ARBA" id="ARBA00022884"/>
    </source>
</evidence>
<dbReference type="EC" id="2.1.1.56" evidence="2"/>
<dbReference type="Proteomes" id="UP000279259">
    <property type="component" value="Unassembled WGS sequence"/>
</dbReference>
<keyword evidence="3 14" id="KW-0489">Methyltransferase</keyword>
<sequence>MVYDPIRDREVPSPAEAAPPHEAWKYQQHRHQEAITPSSMYSDDPRLGYNGASRPPAFAGHAPSPSAPLGRSISSMSASTSGGGGLRGLLNDDEAESRRGSAQALSAWSEEEYRPSIHRMLSEAAPPISKSNSASSLHSASPSNQSPRPRHVDHNHAGFLTPATPATGLRASRSPVPPASPPGGAHYHEYAGYYEAGPSHSHPYSRRPSASGQRPMLPPESIPRQVDFEASRLTLSAHTLPLRSPSVSVSPRSHHATLPYGQVSRPSSATSAGPGSGPGSFAFQPPPHPAASPSASSRRLSEEPRPLSGGVSHNGRRLTLPARRSSQASAYSHSTPVRSPSPIPRAPYNPHRISEPTTLLYPITPDEAAHLREAGLANNPLRRKKRARPLPSWSAPSPAGAGRATPAESDNSYFPPQEEGSVKRSMSYIPRRDSVSSAGRLSVTPGPASAGPSPRIQSRSAPNQRQAAPGNHNKRALEQETDGHDNLRRKVSEAHFVGNAAVANFYNARPEVGVEHREYSPIIGLKKFNNWIKSVLIGKFSYRPPGDRGRGCWTLVAAREEICRSGDKREYSSTLDWVSKSQPSYLILVALPANGDVSDIAATSVQQAEERYRKIHRAPFDAFFFAHDCFSQPISNILPEPLKQANLYDNVSMQFCMHYAFESPSKARMMIENVSRYLRPGGVFIGTIPNADLLQTRLAEVPEDDEELRFGNSVYYIQFDERKHKGMYGHRYRFFLTDAVEDVPEYLVNWDNFEALAAEYRLRLIYKKQFNDILTEEAPSRDFGPLLGKMGVLNDQGESMMDGDQWEAAMLYMGFAFEKM</sequence>
<comment type="catalytic activity">
    <reaction evidence="10">
        <text>a 5'-end (5'-triphosphoguanosine)-ribonucleoside in mRNA + S-adenosyl-L-methionine = a 5'-end (N(7)-methyl 5'-triphosphoguanosine)-ribonucleoside in mRNA + S-adenosyl-L-homocysteine</text>
        <dbReference type="Rhea" id="RHEA:67008"/>
        <dbReference type="Rhea" id="RHEA-COMP:17166"/>
        <dbReference type="Rhea" id="RHEA-COMP:17167"/>
        <dbReference type="ChEBI" id="CHEBI:57856"/>
        <dbReference type="ChEBI" id="CHEBI:59789"/>
        <dbReference type="ChEBI" id="CHEBI:156461"/>
        <dbReference type="ChEBI" id="CHEBI:167617"/>
        <dbReference type="EC" id="2.1.1.56"/>
    </reaction>
</comment>
<dbReference type="EMBL" id="RSCD01000002">
    <property type="protein sequence ID" value="RSH94577.1"/>
    <property type="molecule type" value="Genomic_DNA"/>
</dbReference>
<feature type="compositionally biased region" description="Low complexity" evidence="12">
    <location>
        <begin position="12"/>
        <end position="21"/>
    </location>
</feature>
<feature type="region of interest" description="Disordered" evidence="12">
    <location>
        <begin position="375"/>
        <end position="484"/>
    </location>
</feature>
<keyword evidence="6" id="KW-0694">RNA-binding</keyword>
<evidence type="ECO:0000256" key="2">
    <source>
        <dbReference type="ARBA" id="ARBA00011926"/>
    </source>
</evidence>
<organism evidence="14 15">
    <name type="scientific">Saitozyma podzolica</name>
    <dbReference type="NCBI Taxonomy" id="1890683"/>
    <lineage>
        <taxon>Eukaryota</taxon>
        <taxon>Fungi</taxon>
        <taxon>Dikarya</taxon>
        <taxon>Basidiomycota</taxon>
        <taxon>Agaricomycotina</taxon>
        <taxon>Tremellomycetes</taxon>
        <taxon>Tremellales</taxon>
        <taxon>Trimorphomycetaceae</taxon>
        <taxon>Saitozyma</taxon>
    </lineage>
</organism>
<dbReference type="InterPro" id="IPR029063">
    <property type="entry name" value="SAM-dependent_MTases_sf"/>
</dbReference>
<feature type="compositionally biased region" description="Polar residues" evidence="12">
    <location>
        <begin position="455"/>
        <end position="466"/>
    </location>
</feature>
<feature type="region of interest" description="Disordered" evidence="12">
    <location>
        <begin position="243"/>
        <end position="356"/>
    </location>
</feature>
<dbReference type="Pfam" id="PF03291">
    <property type="entry name" value="mRNA_G-N7_MeTrfase"/>
    <property type="match status" value="2"/>
</dbReference>
<dbReference type="STRING" id="1890683.A0A427YU09"/>
<comment type="caution">
    <text evidence="14">The sequence shown here is derived from an EMBL/GenBank/DDBJ whole genome shotgun (WGS) entry which is preliminary data.</text>
</comment>
<comment type="function">
    <text evidence="1">Responsible for methylating the 5'-cap structure of mRNAs.</text>
</comment>
<dbReference type="PANTHER" id="PTHR12189:SF2">
    <property type="entry name" value="MRNA CAP GUANINE-N7 METHYLTRANSFERASE"/>
    <property type="match status" value="1"/>
</dbReference>
<dbReference type="Gene3D" id="3.40.50.150">
    <property type="entry name" value="Vaccinia Virus protein VP39"/>
    <property type="match status" value="1"/>
</dbReference>
<dbReference type="InterPro" id="IPR004971">
    <property type="entry name" value="mRNA_G-N7_MeTrfase_dom"/>
</dbReference>
<feature type="compositionally biased region" description="Low complexity" evidence="12">
    <location>
        <begin position="129"/>
        <end position="147"/>
    </location>
</feature>
<dbReference type="GO" id="GO:0004482">
    <property type="term" value="F:mRNA 5'-cap (guanine-N7-)-methyltransferase activity"/>
    <property type="evidence" value="ECO:0007669"/>
    <property type="project" value="UniProtKB-EC"/>
</dbReference>
<dbReference type="AlphaFoldDB" id="A0A427YU09"/>
<protein>
    <recommendedName>
        <fullName evidence="11">mRNA cap guanine-N(7) methyltransferase</fullName>
        <ecNumber evidence="2">2.1.1.56</ecNumber>
    </recommendedName>
    <alternativeName>
        <fullName evidence="8">mRNA (guanine-N(7))-methyltransferase</fullName>
    </alternativeName>
    <alternativeName>
        <fullName evidence="9">mRNA cap methyltransferase</fullName>
    </alternativeName>
</protein>
<name>A0A427YU09_9TREE</name>
<evidence type="ECO:0000256" key="9">
    <source>
        <dbReference type="ARBA" id="ARBA00033387"/>
    </source>
</evidence>
<evidence type="ECO:0000256" key="7">
    <source>
        <dbReference type="ARBA" id="ARBA00023042"/>
    </source>
</evidence>
<feature type="compositionally biased region" description="Basic and acidic residues" evidence="12">
    <location>
        <begin position="1"/>
        <end position="11"/>
    </location>
</feature>
<keyword evidence="4 14" id="KW-0808">Transferase</keyword>
<evidence type="ECO:0000313" key="14">
    <source>
        <dbReference type="EMBL" id="RSH94577.1"/>
    </source>
</evidence>
<feature type="compositionally biased region" description="Low complexity" evidence="12">
    <location>
        <begin position="182"/>
        <end position="211"/>
    </location>
</feature>
<evidence type="ECO:0000256" key="4">
    <source>
        <dbReference type="ARBA" id="ARBA00022679"/>
    </source>
</evidence>
<evidence type="ECO:0000256" key="12">
    <source>
        <dbReference type="SAM" id="MobiDB-lite"/>
    </source>
</evidence>
<gene>
    <name evidence="14" type="primary">ABD1</name>
    <name evidence="14" type="ORF">EHS25_004381</name>
</gene>
<feature type="compositionally biased region" description="Polar residues" evidence="12">
    <location>
        <begin position="324"/>
        <end position="338"/>
    </location>
</feature>
<dbReference type="GO" id="GO:0003723">
    <property type="term" value="F:RNA binding"/>
    <property type="evidence" value="ECO:0007669"/>
    <property type="project" value="UniProtKB-KW"/>
</dbReference>
<feature type="region of interest" description="Disordered" evidence="12">
    <location>
        <begin position="1"/>
        <end position="221"/>
    </location>
</feature>
<evidence type="ECO:0000256" key="10">
    <source>
        <dbReference type="ARBA" id="ARBA00044712"/>
    </source>
</evidence>
<feature type="compositionally biased region" description="Low complexity" evidence="12">
    <location>
        <begin position="264"/>
        <end position="283"/>
    </location>
</feature>
<reference evidence="14 15" key="1">
    <citation type="submission" date="2018-11" db="EMBL/GenBank/DDBJ databases">
        <title>Genome sequence of Saitozyma podzolica DSM 27192.</title>
        <authorList>
            <person name="Aliyu H."/>
            <person name="Gorte O."/>
            <person name="Ochsenreither K."/>
        </authorList>
    </citation>
    <scope>NUCLEOTIDE SEQUENCE [LARGE SCALE GENOMIC DNA]</scope>
    <source>
        <strain evidence="14 15">DSM 27192</strain>
    </source>
</reference>
<keyword evidence="15" id="KW-1185">Reference proteome</keyword>
<evidence type="ECO:0000259" key="13">
    <source>
        <dbReference type="PROSITE" id="PS51562"/>
    </source>
</evidence>
<evidence type="ECO:0000256" key="11">
    <source>
        <dbReference type="ARBA" id="ARBA00049739"/>
    </source>
</evidence>
<dbReference type="InterPro" id="IPR039753">
    <property type="entry name" value="RG7MT1"/>
</dbReference>
<feature type="domain" description="MRNA cap 0 methyltransferase" evidence="13">
    <location>
        <begin position="520"/>
        <end position="820"/>
    </location>
</feature>
<keyword evidence="7" id="KW-0506">mRNA capping</keyword>
<accession>A0A427YU09</accession>
<feature type="compositionally biased region" description="Low complexity" evidence="12">
    <location>
        <begin position="70"/>
        <end position="80"/>
    </location>
</feature>
<evidence type="ECO:0000256" key="8">
    <source>
        <dbReference type="ARBA" id="ARBA00032772"/>
    </source>
</evidence>
<keyword evidence="7" id="KW-0507">mRNA processing</keyword>
<feature type="compositionally biased region" description="Basic and acidic residues" evidence="12">
    <location>
        <begin position="475"/>
        <end position="484"/>
    </location>
</feature>
<evidence type="ECO:0000256" key="3">
    <source>
        <dbReference type="ARBA" id="ARBA00022603"/>
    </source>
</evidence>
<dbReference type="PANTHER" id="PTHR12189">
    <property type="entry name" value="MRNA GUANINE-7- METHYLTRANSFERASE"/>
    <property type="match status" value="1"/>
</dbReference>
<dbReference type="PROSITE" id="PS51562">
    <property type="entry name" value="RNA_CAP0_MT"/>
    <property type="match status" value="1"/>
</dbReference>
<evidence type="ECO:0000313" key="15">
    <source>
        <dbReference type="Proteomes" id="UP000279259"/>
    </source>
</evidence>
<evidence type="ECO:0000256" key="5">
    <source>
        <dbReference type="ARBA" id="ARBA00022691"/>
    </source>
</evidence>
<dbReference type="GO" id="GO:0005634">
    <property type="term" value="C:nucleus"/>
    <property type="evidence" value="ECO:0007669"/>
    <property type="project" value="TreeGrafter"/>
</dbReference>
<evidence type="ECO:0000256" key="1">
    <source>
        <dbReference type="ARBA" id="ARBA00003378"/>
    </source>
</evidence>
<dbReference type="SUPFAM" id="SSF53335">
    <property type="entry name" value="S-adenosyl-L-methionine-dependent methyltransferases"/>
    <property type="match status" value="1"/>
</dbReference>
<proteinExistence type="predicted"/>
<keyword evidence="5" id="KW-0949">S-adenosyl-L-methionine</keyword>
<dbReference type="OrthoDB" id="10248867at2759"/>